<evidence type="ECO:0000256" key="1">
    <source>
        <dbReference type="SAM" id="Coils"/>
    </source>
</evidence>
<evidence type="ECO:0000256" key="2">
    <source>
        <dbReference type="SAM" id="MobiDB-lite"/>
    </source>
</evidence>
<evidence type="ECO:0000313" key="4">
    <source>
        <dbReference type="Proteomes" id="UP000494040"/>
    </source>
</evidence>
<dbReference type="AlphaFoldDB" id="A0A8I6S2H2"/>
<sequence>MQRFLKIYKMSSEKLQKLDEDIARLDKIIRKTESFTNNEYDYPEMNKDQATGGTQTEKELSNPVKIGKVDKIIMENKKLREQINKLETTVAVLNSTAASKENNLHTVLKSQKELERALAKKVTELKHIITESEKYKDSAFGRIAFLEQTCEKLMRKITVQNDELAAVKEKYSQLKKKIFGTEKKNNKLKELHKNDEEETKTHDAKVKVNDKSTSKVEMVNKEVQVQGIFDDYCYDNIIANLFFLPSPPSSPVSSRCTWK</sequence>
<protein>
    <submittedName>
        <fullName evidence="3">Uncharacterized protein</fullName>
    </submittedName>
</protein>
<feature type="coiled-coil region" evidence="1">
    <location>
        <begin position="143"/>
        <end position="177"/>
    </location>
</feature>
<reference evidence="3" key="1">
    <citation type="submission" date="2022-01" db="UniProtKB">
        <authorList>
            <consortium name="EnsemblMetazoa"/>
        </authorList>
    </citation>
    <scope>IDENTIFICATION</scope>
</reference>
<proteinExistence type="predicted"/>
<feature type="region of interest" description="Disordered" evidence="2">
    <location>
        <begin position="39"/>
        <end position="59"/>
    </location>
</feature>
<dbReference type="KEGG" id="clec:106669661"/>
<keyword evidence="1" id="KW-0175">Coiled coil</keyword>
<evidence type="ECO:0000313" key="3">
    <source>
        <dbReference type="EnsemblMetazoa" id="XP_014254774.1"/>
    </source>
</evidence>
<organism evidence="3 4">
    <name type="scientific">Cimex lectularius</name>
    <name type="common">Bed bug</name>
    <name type="synonym">Acanthia lectularia</name>
    <dbReference type="NCBI Taxonomy" id="79782"/>
    <lineage>
        <taxon>Eukaryota</taxon>
        <taxon>Metazoa</taxon>
        <taxon>Ecdysozoa</taxon>
        <taxon>Arthropoda</taxon>
        <taxon>Hexapoda</taxon>
        <taxon>Insecta</taxon>
        <taxon>Pterygota</taxon>
        <taxon>Neoptera</taxon>
        <taxon>Paraneoptera</taxon>
        <taxon>Hemiptera</taxon>
        <taxon>Heteroptera</taxon>
        <taxon>Panheteroptera</taxon>
        <taxon>Cimicomorpha</taxon>
        <taxon>Cimicidae</taxon>
        <taxon>Cimex</taxon>
    </lineage>
</organism>
<dbReference type="GeneID" id="106669661"/>
<dbReference type="EnsemblMetazoa" id="XM_014399288.2">
    <property type="protein sequence ID" value="XP_014254774.1"/>
    <property type="gene ID" value="LOC106669661"/>
</dbReference>
<accession>A0A8I6S2H2</accession>
<keyword evidence="4" id="KW-1185">Reference proteome</keyword>
<feature type="coiled-coil region" evidence="1">
    <location>
        <begin position="69"/>
        <end position="103"/>
    </location>
</feature>
<dbReference type="RefSeq" id="XP_014254774.1">
    <property type="nucleotide sequence ID" value="XM_014399288.2"/>
</dbReference>
<dbReference type="Proteomes" id="UP000494040">
    <property type="component" value="Unassembled WGS sequence"/>
</dbReference>
<name>A0A8I6S2H2_CIMLE</name>